<accession>A0A2V4MZM5</accession>
<keyword evidence="2" id="KW-0812">Transmembrane</keyword>
<evidence type="ECO:0000313" key="4">
    <source>
        <dbReference type="Proteomes" id="UP000248039"/>
    </source>
</evidence>
<dbReference type="AlphaFoldDB" id="A0A2V4MZM5"/>
<keyword evidence="2" id="KW-0472">Membrane</keyword>
<keyword evidence="2" id="KW-1133">Transmembrane helix</keyword>
<dbReference type="Proteomes" id="UP000248039">
    <property type="component" value="Unassembled WGS sequence"/>
</dbReference>
<sequence>MSTPLPTGAYPPPPAQGFGPPAQGFGPPADAYQAPAAGQAPYGYGGLPQQQGAQAGWQQPVQQQPYPQGYQQGWPATDEQGTLRCRFCGSVPAVQATFYGHQGLLIIMRFLSRSGPFCRDCGIATHRQMVANSLWQGWWGLLSALINPLTMLRNLPQRAKVNKLPPPMPGGPSVPMNPGRSLFLRPAILGLLVPVVAIGLFVYSSKHDPDYAKVGDCVQNKAGAVSAGVEDRHPDVQVISCSDPAAEARVVGKLDNTSSPKVDCEKFADADGYYVKEGSGGYTLCLHFLKP</sequence>
<dbReference type="EMBL" id="PYBW01000074">
    <property type="protein sequence ID" value="PYC77026.1"/>
    <property type="molecule type" value="Genomic_DNA"/>
</dbReference>
<dbReference type="RefSeq" id="WP_110671251.1">
    <property type="nucleotide sequence ID" value="NZ_PYBW01000074.1"/>
</dbReference>
<proteinExistence type="predicted"/>
<evidence type="ECO:0000256" key="1">
    <source>
        <dbReference type="SAM" id="MobiDB-lite"/>
    </source>
</evidence>
<feature type="region of interest" description="Disordered" evidence="1">
    <location>
        <begin position="1"/>
        <end position="75"/>
    </location>
</feature>
<evidence type="ECO:0000256" key="2">
    <source>
        <dbReference type="SAM" id="Phobius"/>
    </source>
</evidence>
<comment type="caution">
    <text evidence="3">The sequence shown here is derived from an EMBL/GenBank/DDBJ whole genome shotgun (WGS) entry which is preliminary data.</text>
</comment>
<organism evidence="3 4">
    <name type="scientific">Streptomyces tateyamensis</name>
    <dbReference type="NCBI Taxonomy" id="565073"/>
    <lineage>
        <taxon>Bacteria</taxon>
        <taxon>Bacillati</taxon>
        <taxon>Actinomycetota</taxon>
        <taxon>Actinomycetes</taxon>
        <taxon>Kitasatosporales</taxon>
        <taxon>Streptomycetaceae</taxon>
        <taxon>Streptomyces</taxon>
    </lineage>
</organism>
<protein>
    <submittedName>
        <fullName evidence="3">Toxin-antitoxin system, toxin component</fullName>
    </submittedName>
</protein>
<gene>
    <name evidence="3" type="ORF">C7C46_20000</name>
</gene>
<keyword evidence="4" id="KW-1185">Reference proteome</keyword>
<reference evidence="3 4" key="1">
    <citation type="submission" date="2018-03" db="EMBL/GenBank/DDBJ databases">
        <title>Bioinformatic expansion and discovery of thiopeptide antibiotics.</title>
        <authorList>
            <person name="Schwalen C.J."/>
            <person name="Hudson G.A."/>
            <person name="Mitchell D.A."/>
        </authorList>
    </citation>
    <scope>NUCLEOTIDE SEQUENCE [LARGE SCALE GENOMIC DNA]</scope>
    <source>
        <strain evidence="3 4">ATCC 21389</strain>
    </source>
</reference>
<feature type="transmembrane region" description="Helical" evidence="2">
    <location>
        <begin position="182"/>
        <end position="203"/>
    </location>
</feature>
<evidence type="ECO:0000313" key="3">
    <source>
        <dbReference type="EMBL" id="PYC77026.1"/>
    </source>
</evidence>
<dbReference type="OrthoDB" id="3298677at2"/>
<name>A0A2V4MZM5_9ACTN</name>
<feature type="compositionally biased region" description="Low complexity" evidence="1">
    <location>
        <begin position="16"/>
        <end position="75"/>
    </location>
</feature>